<evidence type="ECO:0008006" key="4">
    <source>
        <dbReference type="Google" id="ProtNLM"/>
    </source>
</evidence>
<name>A0A2K1L054_PHYPA</name>
<sequence length="82" mass="9511">MGEFVIAFSIVNVENNKNWLWFLQKLKKSIFAFHLNGLIDAVNLAFRTCKYNIILSFAFIFECMSEQLSHVLNLENSTCTCK</sequence>
<keyword evidence="3" id="KW-1185">Reference proteome</keyword>
<evidence type="ECO:0000313" key="1">
    <source>
        <dbReference type="EMBL" id="PNR59406.1"/>
    </source>
</evidence>
<organism evidence="1">
    <name type="scientific">Physcomitrium patens</name>
    <name type="common">Spreading-leaved earth moss</name>
    <name type="synonym">Physcomitrella patens</name>
    <dbReference type="NCBI Taxonomy" id="3218"/>
    <lineage>
        <taxon>Eukaryota</taxon>
        <taxon>Viridiplantae</taxon>
        <taxon>Streptophyta</taxon>
        <taxon>Embryophyta</taxon>
        <taxon>Bryophyta</taxon>
        <taxon>Bryophytina</taxon>
        <taxon>Bryopsida</taxon>
        <taxon>Funariidae</taxon>
        <taxon>Funariales</taxon>
        <taxon>Funariaceae</taxon>
        <taxon>Physcomitrium</taxon>
    </lineage>
</organism>
<dbReference type="Proteomes" id="UP000006727">
    <property type="component" value="Chromosome 2"/>
</dbReference>
<accession>A0A2K1L054</accession>
<protein>
    <recommendedName>
        <fullName evidence="4">MULE transposase domain-containing protein</fullName>
    </recommendedName>
</protein>
<evidence type="ECO:0000313" key="3">
    <source>
        <dbReference type="Proteomes" id="UP000006727"/>
    </source>
</evidence>
<dbReference type="AlphaFoldDB" id="A0A2K1L054"/>
<reference evidence="1 3" key="2">
    <citation type="journal article" date="2018" name="Plant J.">
        <title>The Physcomitrella patens chromosome-scale assembly reveals moss genome structure and evolution.</title>
        <authorList>
            <person name="Lang D."/>
            <person name="Ullrich K.K."/>
            <person name="Murat F."/>
            <person name="Fuchs J."/>
            <person name="Jenkins J."/>
            <person name="Haas F.B."/>
            <person name="Piednoel M."/>
            <person name="Gundlach H."/>
            <person name="Van Bel M."/>
            <person name="Meyberg R."/>
            <person name="Vives C."/>
            <person name="Morata J."/>
            <person name="Symeonidi A."/>
            <person name="Hiss M."/>
            <person name="Muchero W."/>
            <person name="Kamisugi Y."/>
            <person name="Saleh O."/>
            <person name="Blanc G."/>
            <person name="Decker E.L."/>
            <person name="van Gessel N."/>
            <person name="Grimwood J."/>
            <person name="Hayes R.D."/>
            <person name="Graham S.W."/>
            <person name="Gunter L.E."/>
            <person name="McDaniel S.F."/>
            <person name="Hoernstein S.N.W."/>
            <person name="Larsson A."/>
            <person name="Li F.W."/>
            <person name="Perroud P.F."/>
            <person name="Phillips J."/>
            <person name="Ranjan P."/>
            <person name="Rokshar D.S."/>
            <person name="Rothfels C.J."/>
            <person name="Schneider L."/>
            <person name="Shu S."/>
            <person name="Stevenson D.W."/>
            <person name="Thummler F."/>
            <person name="Tillich M."/>
            <person name="Villarreal Aguilar J.C."/>
            <person name="Widiez T."/>
            <person name="Wong G.K."/>
            <person name="Wymore A."/>
            <person name="Zhang Y."/>
            <person name="Zimmer A.D."/>
            <person name="Quatrano R.S."/>
            <person name="Mayer K.F.X."/>
            <person name="Goodstein D."/>
            <person name="Casacuberta J.M."/>
            <person name="Vandepoele K."/>
            <person name="Reski R."/>
            <person name="Cuming A.C."/>
            <person name="Tuskan G.A."/>
            <person name="Maumus F."/>
            <person name="Salse J."/>
            <person name="Schmutz J."/>
            <person name="Rensing S.A."/>
        </authorList>
    </citation>
    <scope>NUCLEOTIDE SEQUENCE [LARGE SCALE GENOMIC DNA]</scope>
    <source>
        <strain evidence="2 3">cv. Gransden 2004</strain>
    </source>
</reference>
<evidence type="ECO:0000313" key="2">
    <source>
        <dbReference type="EnsemblPlants" id="Pp3c2_4340V3.1"/>
    </source>
</evidence>
<dbReference type="InParanoid" id="A0A2K1L054"/>
<proteinExistence type="predicted"/>
<dbReference type="EnsemblPlants" id="Pp3c2_4340V3.1">
    <property type="protein sequence ID" value="Pp3c2_4340V3.1"/>
    <property type="gene ID" value="Pp3c2_4340"/>
</dbReference>
<gene>
    <name evidence="1" type="ORF">PHYPA_002197</name>
</gene>
<reference evidence="1 3" key="1">
    <citation type="journal article" date="2008" name="Science">
        <title>The Physcomitrella genome reveals evolutionary insights into the conquest of land by plants.</title>
        <authorList>
            <person name="Rensing S."/>
            <person name="Lang D."/>
            <person name="Zimmer A."/>
            <person name="Terry A."/>
            <person name="Salamov A."/>
            <person name="Shapiro H."/>
            <person name="Nishiyama T."/>
            <person name="Perroud P.-F."/>
            <person name="Lindquist E."/>
            <person name="Kamisugi Y."/>
            <person name="Tanahashi T."/>
            <person name="Sakakibara K."/>
            <person name="Fujita T."/>
            <person name="Oishi K."/>
            <person name="Shin-I T."/>
            <person name="Kuroki Y."/>
            <person name="Toyoda A."/>
            <person name="Suzuki Y."/>
            <person name="Hashimoto A."/>
            <person name="Yamaguchi K."/>
            <person name="Sugano A."/>
            <person name="Kohara Y."/>
            <person name="Fujiyama A."/>
            <person name="Anterola A."/>
            <person name="Aoki S."/>
            <person name="Ashton N."/>
            <person name="Barbazuk W.B."/>
            <person name="Barker E."/>
            <person name="Bennetzen J."/>
            <person name="Bezanilla M."/>
            <person name="Blankenship R."/>
            <person name="Cho S.H."/>
            <person name="Dutcher S."/>
            <person name="Estelle M."/>
            <person name="Fawcett J.A."/>
            <person name="Gundlach H."/>
            <person name="Hanada K."/>
            <person name="Heyl A."/>
            <person name="Hicks K.A."/>
            <person name="Hugh J."/>
            <person name="Lohr M."/>
            <person name="Mayer K."/>
            <person name="Melkozernov A."/>
            <person name="Murata T."/>
            <person name="Nelson D."/>
            <person name="Pils B."/>
            <person name="Prigge M."/>
            <person name="Reiss B."/>
            <person name="Renner T."/>
            <person name="Rombauts S."/>
            <person name="Rushton P."/>
            <person name="Sanderfoot A."/>
            <person name="Schween G."/>
            <person name="Shiu S.-H."/>
            <person name="Stueber K."/>
            <person name="Theodoulou F.L."/>
            <person name="Tu H."/>
            <person name="Van de Peer Y."/>
            <person name="Verrier P.J."/>
            <person name="Waters E."/>
            <person name="Wood A."/>
            <person name="Yang L."/>
            <person name="Cove D."/>
            <person name="Cuming A."/>
            <person name="Hasebe M."/>
            <person name="Lucas S."/>
            <person name="Mishler D.B."/>
            <person name="Reski R."/>
            <person name="Grigoriev I."/>
            <person name="Quatrano R.S."/>
            <person name="Boore J.L."/>
        </authorList>
    </citation>
    <scope>NUCLEOTIDE SEQUENCE [LARGE SCALE GENOMIC DNA]</scope>
    <source>
        <strain evidence="2 3">cv. Gransden 2004</strain>
    </source>
</reference>
<dbReference type="EMBL" id="ABEU02000002">
    <property type="protein sequence ID" value="PNR59406.1"/>
    <property type="molecule type" value="Genomic_DNA"/>
</dbReference>
<dbReference type="Gramene" id="Pp3c2_4340V3.1">
    <property type="protein sequence ID" value="Pp3c2_4340V3.1"/>
    <property type="gene ID" value="Pp3c2_4340"/>
</dbReference>
<reference evidence="2" key="3">
    <citation type="submission" date="2020-12" db="UniProtKB">
        <authorList>
            <consortium name="EnsemblPlants"/>
        </authorList>
    </citation>
    <scope>IDENTIFICATION</scope>
</reference>